<feature type="region of interest" description="Disordered" evidence="1">
    <location>
        <begin position="350"/>
        <end position="371"/>
    </location>
</feature>
<comment type="caution">
    <text evidence="2">The sequence shown here is derived from an EMBL/GenBank/DDBJ whole genome shotgun (WGS) entry which is preliminary data.</text>
</comment>
<gene>
    <name evidence="2" type="ORF">CHS0354_040461</name>
</gene>
<reference evidence="2" key="1">
    <citation type="journal article" date="2021" name="Genome Biol. Evol.">
        <title>A High-Quality Reference Genome for a Parasitic Bivalve with Doubly Uniparental Inheritance (Bivalvia: Unionida).</title>
        <authorList>
            <person name="Smith C.H."/>
        </authorList>
    </citation>
    <scope>NUCLEOTIDE SEQUENCE</scope>
    <source>
        <strain evidence="2">CHS0354</strain>
    </source>
</reference>
<keyword evidence="3" id="KW-1185">Reference proteome</keyword>
<accession>A0AAE0T042</accession>
<reference evidence="2" key="3">
    <citation type="submission" date="2023-05" db="EMBL/GenBank/DDBJ databases">
        <authorList>
            <person name="Smith C.H."/>
        </authorList>
    </citation>
    <scope>NUCLEOTIDE SEQUENCE</scope>
    <source>
        <strain evidence="2">CHS0354</strain>
        <tissue evidence="2">Mantle</tissue>
    </source>
</reference>
<reference evidence="2" key="2">
    <citation type="journal article" date="2021" name="Genome Biol. Evol.">
        <title>Developing a high-quality reference genome for a parasitic bivalve with doubly uniparental inheritance (Bivalvia: Unionida).</title>
        <authorList>
            <person name="Smith C.H."/>
        </authorList>
    </citation>
    <scope>NUCLEOTIDE SEQUENCE</scope>
    <source>
        <strain evidence="2">CHS0354</strain>
        <tissue evidence="2">Mantle</tissue>
    </source>
</reference>
<protein>
    <submittedName>
        <fullName evidence="2">Uncharacterized protein</fullName>
    </submittedName>
</protein>
<organism evidence="2 3">
    <name type="scientific">Potamilus streckersoni</name>
    <dbReference type="NCBI Taxonomy" id="2493646"/>
    <lineage>
        <taxon>Eukaryota</taxon>
        <taxon>Metazoa</taxon>
        <taxon>Spiralia</taxon>
        <taxon>Lophotrochozoa</taxon>
        <taxon>Mollusca</taxon>
        <taxon>Bivalvia</taxon>
        <taxon>Autobranchia</taxon>
        <taxon>Heteroconchia</taxon>
        <taxon>Palaeoheterodonta</taxon>
        <taxon>Unionida</taxon>
        <taxon>Unionoidea</taxon>
        <taxon>Unionidae</taxon>
        <taxon>Ambleminae</taxon>
        <taxon>Lampsilini</taxon>
        <taxon>Potamilus</taxon>
    </lineage>
</organism>
<evidence type="ECO:0000313" key="3">
    <source>
        <dbReference type="Proteomes" id="UP001195483"/>
    </source>
</evidence>
<evidence type="ECO:0000313" key="2">
    <source>
        <dbReference type="EMBL" id="KAK3601281.1"/>
    </source>
</evidence>
<sequence>MSEIFGQLDGQKHAIEMSEIFGQSDGYRHAIEMSEIFGQLDGQKHAIEMSEIFGQSDGYRHAIYMSEIFGQLDGQKYTIEMSEIFGQSDGHRHAIEMSEIFRQLDGQKHAKEMSEIFGQSDGYRHAIYMSEIFGQLDGQKHTIEMSEIFGQSDGHRHAIEMSEIFGQLDVKGVSMTIAPSSIVVGLRSANRVTRLELECNSTGTNNIETLYRLEISRKKFSEQEYVEIAAVDAYKIAKNFPPDMKSPNASGGLVPVEAPTSGTLVMTMDGVELTCNDTAEFKCTMTYKMTGTVLTSLASESNNVTVIDCTSGGNRLNEFKSTWAVLGIIVSMYQFMNLLMSPSFIANKKDGNNTRKQTDFSSAQMKKKHSGEAIVTGTRAFSSRIRQRRIEKRQHLEQALKWYNLHSLHACHYRTTVKALYQSQKEHDIALNA</sequence>
<dbReference type="EMBL" id="JAEAOA010002336">
    <property type="protein sequence ID" value="KAK3601281.1"/>
    <property type="molecule type" value="Genomic_DNA"/>
</dbReference>
<evidence type="ECO:0000256" key="1">
    <source>
        <dbReference type="SAM" id="MobiDB-lite"/>
    </source>
</evidence>
<dbReference type="AlphaFoldDB" id="A0AAE0T042"/>
<dbReference type="Proteomes" id="UP001195483">
    <property type="component" value="Unassembled WGS sequence"/>
</dbReference>
<name>A0AAE0T042_9BIVA</name>
<proteinExistence type="predicted"/>